<keyword evidence="1" id="KW-0812">Transmembrane</keyword>
<dbReference type="PANTHER" id="PTHR35342:SF5">
    <property type="entry name" value="TRICARBOXYLIC TRANSPORT PROTEIN"/>
    <property type="match status" value="1"/>
</dbReference>
<dbReference type="Pfam" id="PF01970">
    <property type="entry name" value="TctA"/>
    <property type="match status" value="1"/>
</dbReference>
<comment type="caution">
    <text evidence="3">The sequence shown here is derived from an EMBL/GenBank/DDBJ whole genome shotgun (WGS) entry which is preliminary data.</text>
</comment>
<reference evidence="3" key="1">
    <citation type="journal article" date="2014" name="Int. J. Syst. Evol. Microbiol.">
        <title>Complete genome sequence of Corynebacterium casei LMG S-19264T (=DSM 44701T), isolated from a smear-ripened cheese.</title>
        <authorList>
            <consortium name="US DOE Joint Genome Institute (JGI-PGF)"/>
            <person name="Walter F."/>
            <person name="Albersmeier A."/>
            <person name="Kalinowski J."/>
            <person name="Ruckert C."/>
        </authorList>
    </citation>
    <scope>NUCLEOTIDE SEQUENCE</scope>
    <source>
        <strain evidence="3">CCM 7684</strain>
    </source>
</reference>
<feature type="transmembrane region" description="Helical" evidence="1">
    <location>
        <begin position="321"/>
        <end position="342"/>
    </location>
</feature>
<evidence type="ECO:0000313" key="4">
    <source>
        <dbReference type="Proteomes" id="UP000602745"/>
    </source>
</evidence>
<protein>
    <recommendedName>
        <fullName evidence="2">DUF112 domain-containing protein</fullName>
    </recommendedName>
</protein>
<dbReference type="EMBL" id="BMCP01000003">
    <property type="protein sequence ID" value="GGE48421.1"/>
    <property type="molecule type" value="Genomic_DNA"/>
</dbReference>
<feature type="transmembrane region" description="Helical" evidence="1">
    <location>
        <begin position="206"/>
        <end position="223"/>
    </location>
</feature>
<keyword evidence="4" id="KW-1185">Reference proteome</keyword>
<evidence type="ECO:0000313" key="3">
    <source>
        <dbReference type="EMBL" id="GGE48421.1"/>
    </source>
</evidence>
<evidence type="ECO:0000259" key="2">
    <source>
        <dbReference type="Pfam" id="PF01970"/>
    </source>
</evidence>
<keyword evidence="1" id="KW-0472">Membrane</keyword>
<feature type="domain" description="DUF112" evidence="2">
    <location>
        <begin position="21"/>
        <end position="438"/>
    </location>
</feature>
<feature type="transmembrane region" description="Helical" evidence="1">
    <location>
        <begin position="413"/>
        <end position="443"/>
    </location>
</feature>
<dbReference type="InterPro" id="IPR002823">
    <property type="entry name" value="DUF112_TM"/>
</dbReference>
<dbReference type="Proteomes" id="UP000602745">
    <property type="component" value="Unassembled WGS sequence"/>
</dbReference>
<evidence type="ECO:0000256" key="1">
    <source>
        <dbReference type="SAM" id="Phobius"/>
    </source>
</evidence>
<feature type="transmembrane region" description="Helical" evidence="1">
    <location>
        <begin position="108"/>
        <end position="132"/>
    </location>
</feature>
<organism evidence="3 4">
    <name type="scientific">Agaricicola taiwanensis</name>
    <dbReference type="NCBI Taxonomy" id="591372"/>
    <lineage>
        <taxon>Bacteria</taxon>
        <taxon>Pseudomonadati</taxon>
        <taxon>Pseudomonadota</taxon>
        <taxon>Alphaproteobacteria</taxon>
        <taxon>Rhodobacterales</taxon>
        <taxon>Paracoccaceae</taxon>
        <taxon>Agaricicola</taxon>
    </lineage>
</organism>
<name>A0A8J2YJQ2_9RHOB</name>
<accession>A0A8J2YJQ2</accession>
<feature type="transmembrane region" description="Helical" evidence="1">
    <location>
        <begin position="354"/>
        <end position="381"/>
    </location>
</feature>
<proteinExistence type="predicted"/>
<feature type="transmembrane region" description="Helical" evidence="1">
    <location>
        <begin position="464"/>
        <end position="486"/>
    </location>
</feature>
<feature type="transmembrane region" description="Helical" evidence="1">
    <location>
        <begin position="53"/>
        <end position="73"/>
    </location>
</feature>
<dbReference type="AlphaFoldDB" id="A0A8J2YJQ2"/>
<feature type="transmembrane region" description="Helical" evidence="1">
    <location>
        <begin position="169"/>
        <end position="186"/>
    </location>
</feature>
<reference evidence="3" key="2">
    <citation type="submission" date="2020-09" db="EMBL/GenBank/DDBJ databases">
        <authorList>
            <person name="Sun Q."/>
            <person name="Sedlacek I."/>
        </authorList>
    </citation>
    <scope>NUCLEOTIDE SEQUENCE</scope>
    <source>
        <strain evidence="3">CCM 7684</strain>
    </source>
</reference>
<feature type="transmembrane region" description="Helical" evidence="1">
    <location>
        <begin position="7"/>
        <end position="33"/>
    </location>
</feature>
<feature type="transmembrane region" description="Helical" evidence="1">
    <location>
        <begin position="144"/>
        <end position="162"/>
    </location>
</feature>
<dbReference type="PANTHER" id="PTHR35342">
    <property type="entry name" value="TRICARBOXYLIC TRANSPORT PROTEIN"/>
    <property type="match status" value="1"/>
</dbReference>
<dbReference type="RefSeq" id="WP_188410332.1">
    <property type="nucleotide sequence ID" value="NZ_BMCP01000003.1"/>
</dbReference>
<feature type="transmembrane region" description="Helical" evidence="1">
    <location>
        <begin position="388"/>
        <end position="407"/>
    </location>
</feature>
<sequence>MEVFSSLYLGFSVAVSPANIGYCFTGALVGTLIGVLPGIGPLATMAMLLPLTFYLPTSSALIMLAGIYYGALYGSSTTAILMKVPGESSSVVTCLDGYVMAQQGRAGVALATAALASFFAGTVATLLIAVFGPALTSVAQQFGPAEYFSLMVLGLISALVFTQGSPIKALAMIFLGLLLGTVGADINTGFDRFTFGVPDLRDGIDFVAVSMGLFGIAEIIVNLDRSRDRPVSTLPISRLWLTRQDFKAAWPAAVRGTGVGAALGILPGGGAMLGSFASYAIEKRISRTPDRFGRGAIEGVSGPEAANNAGAQASFIPMLSLGIPSNAVMAMMAGAMLLHGIAPSPSFAAQRPDLFWGLIASMWIGNVMLLVINLPLVGLWVRLLRIPYDVLFPVILLCCCIGLYSISHSFADLMLLALFGLVGVVCVKLDCPMAPLMLAFILGPMMEENLRRAMLLAYGDVTIFATRPLSAAMLIACLLCVALLLLPTFRRVRAAATDA</sequence>
<gene>
    <name evidence="3" type="ORF">GCM10007276_26970</name>
</gene>
<keyword evidence="1" id="KW-1133">Transmembrane helix</keyword>